<reference evidence="1 2" key="2">
    <citation type="submission" date="2018-11" db="EMBL/GenBank/DDBJ databases">
        <authorList>
            <consortium name="Pathogen Informatics"/>
        </authorList>
    </citation>
    <scope>NUCLEOTIDE SEQUENCE [LARGE SCALE GENOMIC DNA]</scope>
</reference>
<evidence type="ECO:0000313" key="3">
    <source>
        <dbReference type="WBParaSite" id="ASIM_0000112401-mRNA-1"/>
    </source>
</evidence>
<accession>A0A0M3J0T1</accession>
<evidence type="ECO:0000313" key="1">
    <source>
        <dbReference type="EMBL" id="VDK18326.1"/>
    </source>
</evidence>
<evidence type="ECO:0000313" key="2">
    <source>
        <dbReference type="Proteomes" id="UP000267096"/>
    </source>
</evidence>
<organism evidence="3">
    <name type="scientific">Anisakis simplex</name>
    <name type="common">Herring worm</name>
    <dbReference type="NCBI Taxonomy" id="6269"/>
    <lineage>
        <taxon>Eukaryota</taxon>
        <taxon>Metazoa</taxon>
        <taxon>Ecdysozoa</taxon>
        <taxon>Nematoda</taxon>
        <taxon>Chromadorea</taxon>
        <taxon>Rhabditida</taxon>
        <taxon>Spirurina</taxon>
        <taxon>Ascaridomorpha</taxon>
        <taxon>Ascaridoidea</taxon>
        <taxon>Anisakidae</taxon>
        <taxon>Anisakis</taxon>
        <taxon>Anisakis simplex complex</taxon>
    </lineage>
</organism>
<dbReference type="WBParaSite" id="ASIM_0000112401-mRNA-1">
    <property type="protein sequence ID" value="ASIM_0000112401-mRNA-1"/>
    <property type="gene ID" value="ASIM_0000112401"/>
</dbReference>
<dbReference type="AlphaFoldDB" id="A0A0M3J0T1"/>
<sequence>MCTIERWVIMRLLGNGEGVLICARTSYAACTT</sequence>
<protein>
    <submittedName>
        <fullName evidence="1 3">Uncharacterized protein</fullName>
    </submittedName>
</protein>
<reference evidence="3" key="1">
    <citation type="submission" date="2017-02" db="UniProtKB">
        <authorList>
            <consortium name="WormBaseParasite"/>
        </authorList>
    </citation>
    <scope>IDENTIFICATION</scope>
</reference>
<gene>
    <name evidence="1" type="ORF">ASIM_LOCUS1014</name>
</gene>
<name>A0A0M3J0T1_ANISI</name>
<proteinExistence type="predicted"/>
<dbReference type="EMBL" id="UYRR01000933">
    <property type="protein sequence ID" value="VDK18326.1"/>
    <property type="molecule type" value="Genomic_DNA"/>
</dbReference>
<dbReference type="Proteomes" id="UP000267096">
    <property type="component" value="Unassembled WGS sequence"/>
</dbReference>
<keyword evidence="2" id="KW-1185">Reference proteome</keyword>